<keyword evidence="1" id="KW-1133">Transmembrane helix</keyword>
<keyword evidence="1" id="KW-0812">Transmembrane</keyword>
<proteinExistence type="predicted"/>
<keyword evidence="3" id="KW-1185">Reference proteome</keyword>
<evidence type="ECO:0000313" key="3">
    <source>
        <dbReference type="Proteomes" id="UP000270296"/>
    </source>
</evidence>
<dbReference type="GO" id="GO:0005886">
    <property type="term" value="C:plasma membrane"/>
    <property type="evidence" value="ECO:0007669"/>
    <property type="project" value="InterPro"/>
</dbReference>
<dbReference type="GO" id="GO:0008381">
    <property type="term" value="F:mechanosensitive monoatomic ion channel activity"/>
    <property type="evidence" value="ECO:0007669"/>
    <property type="project" value="TreeGrafter"/>
</dbReference>
<gene>
    <name evidence="2" type="ORF">SBAD_LOCUS5456</name>
</gene>
<dbReference type="EMBL" id="UZAM01009006">
    <property type="protein sequence ID" value="VDP07282.1"/>
    <property type="molecule type" value="Genomic_DNA"/>
</dbReference>
<protein>
    <submittedName>
        <fullName evidence="4">Anoctamin</fullName>
    </submittedName>
</protein>
<reference evidence="4" key="1">
    <citation type="submission" date="2016-06" db="UniProtKB">
        <authorList>
            <consortium name="WormBaseParasite"/>
        </authorList>
    </citation>
    <scope>IDENTIFICATION</scope>
</reference>
<feature type="transmembrane region" description="Helical" evidence="1">
    <location>
        <begin position="77"/>
        <end position="95"/>
    </location>
</feature>
<keyword evidence="1" id="KW-0472">Membrane</keyword>
<accession>A0A183IPA9</accession>
<dbReference type="WBParaSite" id="SBAD_0000567801-mRNA-1">
    <property type="protein sequence ID" value="SBAD_0000567801-mRNA-1"/>
    <property type="gene ID" value="SBAD_0000567801"/>
</dbReference>
<reference evidence="2 3" key="2">
    <citation type="submission" date="2018-11" db="EMBL/GenBank/DDBJ databases">
        <authorList>
            <consortium name="Pathogen Informatics"/>
        </authorList>
    </citation>
    <scope>NUCLEOTIDE SEQUENCE [LARGE SCALE GENOMIC DNA]</scope>
</reference>
<dbReference type="OrthoDB" id="5839638at2759"/>
<dbReference type="PANTHER" id="PTHR23302:SF40">
    <property type="entry name" value="TRANSMEMBRANE CHANNEL-LIKE PROTEIN"/>
    <property type="match status" value="1"/>
</dbReference>
<name>A0A183IPA9_9BILA</name>
<evidence type="ECO:0000313" key="4">
    <source>
        <dbReference type="WBParaSite" id="SBAD_0000567801-mRNA-1"/>
    </source>
</evidence>
<dbReference type="PANTHER" id="PTHR23302">
    <property type="entry name" value="TRANSMEMBRANE CHANNEL-RELATED"/>
    <property type="match status" value="1"/>
</dbReference>
<evidence type="ECO:0000256" key="1">
    <source>
        <dbReference type="SAM" id="Phobius"/>
    </source>
</evidence>
<evidence type="ECO:0000313" key="2">
    <source>
        <dbReference type="EMBL" id="VDP07282.1"/>
    </source>
</evidence>
<sequence length="155" mass="17775">MSIYSNTGNCIGDTFASEEKYNKTSSRKVLSPEEQESAEYLQTFWDFKGYLAKSPLFYGYYSNDEYILDNVHYRLPLAYFLVNLCVLGYSFFAILRKMASNARNSKLSSGKTEEYNFSWLVFANWDYTIGNPETAGNTMMANVTKLRVSSVLFHG</sequence>
<organism evidence="4">
    <name type="scientific">Soboliphyme baturini</name>
    <dbReference type="NCBI Taxonomy" id="241478"/>
    <lineage>
        <taxon>Eukaryota</taxon>
        <taxon>Metazoa</taxon>
        <taxon>Ecdysozoa</taxon>
        <taxon>Nematoda</taxon>
        <taxon>Enoplea</taxon>
        <taxon>Dorylaimia</taxon>
        <taxon>Dioctophymatida</taxon>
        <taxon>Dioctophymatoidea</taxon>
        <taxon>Soboliphymatidae</taxon>
        <taxon>Soboliphyme</taxon>
    </lineage>
</organism>
<dbReference type="InterPro" id="IPR038900">
    <property type="entry name" value="TMC"/>
</dbReference>
<dbReference type="Proteomes" id="UP000270296">
    <property type="component" value="Unassembled WGS sequence"/>
</dbReference>
<dbReference type="AlphaFoldDB" id="A0A183IPA9"/>